<evidence type="ECO:0000256" key="6">
    <source>
        <dbReference type="ARBA" id="ARBA00023134"/>
    </source>
</evidence>
<dbReference type="SMART" id="SM00174">
    <property type="entry name" value="RHO"/>
    <property type="match status" value="1"/>
</dbReference>
<dbReference type="PRINTS" id="PR00449">
    <property type="entry name" value="RASTRNSFRMNG"/>
</dbReference>
<keyword evidence="7" id="KW-0472">Membrane</keyword>
<evidence type="ECO:0000256" key="4">
    <source>
        <dbReference type="ARBA" id="ARBA00022741"/>
    </source>
</evidence>
<comment type="caution">
    <text evidence="9">The sequence shown here is derived from an EMBL/GenBank/DDBJ whole genome shotgun (WGS) entry which is preliminary data.</text>
</comment>
<keyword evidence="6" id="KW-0342">GTP-binding</keyword>
<evidence type="ECO:0000256" key="7">
    <source>
        <dbReference type="ARBA" id="ARBA00023136"/>
    </source>
</evidence>
<organism evidence="9 10">
    <name type="scientific">Tritrichomonas foetus</name>
    <dbReference type="NCBI Taxonomy" id="1144522"/>
    <lineage>
        <taxon>Eukaryota</taxon>
        <taxon>Metamonada</taxon>
        <taxon>Parabasalia</taxon>
        <taxon>Tritrichomonadida</taxon>
        <taxon>Tritrichomonadidae</taxon>
        <taxon>Tritrichomonas</taxon>
    </lineage>
</organism>
<evidence type="ECO:0000256" key="8">
    <source>
        <dbReference type="SAM" id="MobiDB-lite"/>
    </source>
</evidence>
<dbReference type="GO" id="GO:0003925">
    <property type="term" value="F:G protein activity"/>
    <property type="evidence" value="ECO:0007669"/>
    <property type="project" value="UniProtKB-EC"/>
</dbReference>
<evidence type="ECO:0000256" key="3">
    <source>
        <dbReference type="ARBA" id="ARBA00022475"/>
    </source>
</evidence>
<evidence type="ECO:0000256" key="2">
    <source>
        <dbReference type="ARBA" id="ARBA00011984"/>
    </source>
</evidence>
<dbReference type="PANTHER" id="PTHR24070">
    <property type="entry name" value="RAS, DI-RAS, AND RHEB FAMILY MEMBERS OF SMALL GTPASE SUPERFAMILY"/>
    <property type="match status" value="1"/>
</dbReference>
<dbReference type="VEuPathDB" id="TrichDB:TRFO_40413"/>
<dbReference type="EC" id="3.6.5.2" evidence="2"/>
<dbReference type="SMART" id="SM00176">
    <property type="entry name" value="RAN"/>
    <property type="match status" value="1"/>
</dbReference>
<dbReference type="SMART" id="SM00175">
    <property type="entry name" value="RAB"/>
    <property type="match status" value="1"/>
</dbReference>
<keyword evidence="3" id="KW-1003">Cell membrane</keyword>
<dbReference type="RefSeq" id="XP_068346462.1">
    <property type="nucleotide sequence ID" value="XM_068513186.1"/>
</dbReference>
<name>A0A1J4J795_9EUKA</name>
<dbReference type="PROSITE" id="PS51419">
    <property type="entry name" value="RAB"/>
    <property type="match status" value="1"/>
</dbReference>
<dbReference type="GeneID" id="94847890"/>
<accession>A0A1J4J795</accession>
<sequence length="194" mass="21524">MFMGDCKIVVFGAGAVGKSALTIQFVQGYFITDYDPTIEDAYKRVLNVDGDNVQLDILDTAGQDDFAPMRTSYMRQGKGFIIVYAIDDRASFEEVEVFHRDLTRVKGSSNVPVVICGNKCDLEDKRVVSKAEGEELATKLNATFFETSALANIHIEDSFSALVKEIRKQQQPAASADPKKVEKEKKKKKGCLLI</sequence>
<dbReference type="AlphaFoldDB" id="A0A1J4J795"/>
<keyword evidence="5" id="KW-0378">Hydrolase</keyword>
<dbReference type="PROSITE" id="PS51420">
    <property type="entry name" value="RHO"/>
    <property type="match status" value="1"/>
</dbReference>
<dbReference type="InterPro" id="IPR027417">
    <property type="entry name" value="P-loop_NTPase"/>
</dbReference>
<dbReference type="EMBL" id="MLAK01001414">
    <property type="protein sequence ID" value="OHS93325.1"/>
    <property type="molecule type" value="Genomic_DNA"/>
</dbReference>
<keyword evidence="10" id="KW-1185">Reference proteome</keyword>
<dbReference type="FunFam" id="3.40.50.300:FF:000343">
    <property type="entry name" value="Ras family gtpase"/>
    <property type="match status" value="1"/>
</dbReference>
<dbReference type="InterPro" id="IPR005225">
    <property type="entry name" value="Small_GTP-bd"/>
</dbReference>
<dbReference type="InterPro" id="IPR001806">
    <property type="entry name" value="Small_GTPase"/>
</dbReference>
<dbReference type="Proteomes" id="UP000179807">
    <property type="component" value="Unassembled WGS sequence"/>
</dbReference>
<protein>
    <recommendedName>
        <fullName evidence="2">small monomeric GTPase</fullName>
        <ecNumber evidence="2">3.6.5.2</ecNumber>
    </recommendedName>
</protein>
<evidence type="ECO:0000313" key="10">
    <source>
        <dbReference type="Proteomes" id="UP000179807"/>
    </source>
</evidence>
<dbReference type="PROSITE" id="PS51421">
    <property type="entry name" value="RAS"/>
    <property type="match status" value="1"/>
</dbReference>
<dbReference type="CDD" id="cd00876">
    <property type="entry name" value="Ras"/>
    <property type="match status" value="1"/>
</dbReference>
<gene>
    <name evidence="9" type="primary">rasD</name>
    <name evidence="9" type="ORF">TRFO_40413</name>
</gene>
<dbReference type="Gene3D" id="3.40.50.300">
    <property type="entry name" value="P-loop containing nucleotide triphosphate hydrolases"/>
    <property type="match status" value="1"/>
</dbReference>
<comment type="subcellular location">
    <subcellularLocation>
        <location evidence="1">Cell membrane</location>
    </subcellularLocation>
</comment>
<feature type="region of interest" description="Disordered" evidence="8">
    <location>
        <begin position="170"/>
        <end position="194"/>
    </location>
</feature>
<keyword evidence="4" id="KW-0547">Nucleotide-binding</keyword>
<dbReference type="NCBIfam" id="TIGR00231">
    <property type="entry name" value="small_GTP"/>
    <property type="match status" value="1"/>
</dbReference>
<feature type="compositionally biased region" description="Basic residues" evidence="8">
    <location>
        <begin position="185"/>
        <end position="194"/>
    </location>
</feature>
<reference evidence="9" key="1">
    <citation type="submission" date="2016-10" db="EMBL/GenBank/DDBJ databases">
        <authorList>
            <person name="Benchimol M."/>
            <person name="Almeida L.G."/>
            <person name="Vasconcelos A.T."/>
            <person name="Perreira-Neves A."/>
            <person name="Rosa I.A."/>
            <person name="Tasca T."/>
            <person name="Bogo M.R."/>
            <person name="de Souza W."/>
        </authorList>
    </citation>
    <scope>NUCLEOTIDE SEQUENCE [LARGE SCALE GENOMIC DNA]</scope>
    <source>
        <strain evidence="9">K</strain>
    </source>
</reference>
<evidence type="ECO:0000313" key="9">
    <source>
        <dbReference type="EMBL" id="OHS93325.1"/>
    </source>
</evidence>
<dbReference type="OrthoDB" id="5976022at2759"/>
<evidence type="ECO:0000256" key="1">
    <source>
        <dbReference type="ARBA" id="ARBA00004236"/>
    </source>
</evidence>
<dbReference type="InterPro" id="IPR020849">
    <property type="entry name" value="Small_GTPase_Ras-type"/>
</dbReference>
<proteinExistence type="predicted"/>
<dbReference type="GO" id="GO:0005886">
    <property type="term" value="C:plasma membrane"/>
    <property type="evidence" value="ECO:0007669"/>
    <property type="project" value="UniProtKB-SubCell"/>
</dbReference>
<dbReference type="GO" id="GO:0007165">
    <property type="term" value="P:signal transduction"/>
    <property type="evidence" value="ECO:0007669"/>
    <property type="project" value="InterPro"/>
</dbReference>
<dbReference type="GO" id="GO:0005525">
    <property type="term" value="F:GTP binding"/>
    <property type="evidence" value="ECO:0007669"/>
    <property type="project" value="UniProtKB-KW"/>
</dbReference>
<evidence type="ECO:0000256" key="5">
    <source>
        <dbReference type="ARBA" id="ARBA00022801"/>
    </source>
</evidence>
<dbReference type="Pfam" id="PF00071">
    <property type="entry name" value="Ras"/>
    <property type="match status" value="1"/>
</dbReference>
<dbReference type="SMART" id="SM00173">
    <property type="entry name" value="RAS"/>
    <property type="match status" value="1"/>
</dbReference>
<dbReference type="SUPFAM" id="SSF52540">
    <property type="entry name" value="P-loop containing nucleoside triphosphate hydrolases"/>
    <property type="match status" value="1"/>
</dbReference>